<feature type="transmembrane region" description="Helical" evidence="2">
    <location>
        <begin position="117"/>
        <end position="142"/>
    </location>
</feature>
<feature type="transmembrane region" description="Helical" evidence="2">
    <location>
        <begin position="397"/>
        <end position="422"/>
    </location>
</feature>
<feature type="transmembrane region" description="Helical" evidence="2">
    <location>
        <begin position="1629"/>
        <end position="1654"/>
    </location>
</feature>
<organism evidence="3">
    <name type="scientific">Heliothis virescens</name>
    <name type="common">Tobacco budworm moth</name>
    <dbReference type="NCBI Taxonomy" id="7102"/>
    <lineage>
        <taxon>Eukaryota</taxon>
        <taxon>Metazoa</taxon>
        <taxon>Ecdysozoa</taxon>
        <taxon>Arthropoda</taxon>
        <taxon>Hexapoda</taxon>
        <taxon>Insecta</taxon>
        <taxon>Pterygota</taxon>
        <taxon>Neoptera</taxon>
        <taxon>Endopterygota</taxon>
        <taxon>Lepidoptera</taxon>
        <taxon>Glossata</taxon>
        <taxon>Ditrysia</taxon>
        <taxon>Noctuoidea</taxon>
        <taxon>Noctuidae</taxon>
        <taxon>Heliothinae</taxon>
        <taxon>Heliothis</taxon>
    </lineage>
</organism>
<evidence type="ECO:0000256" key="2">
    <source>
        <dbReference type="SAM" id="Phobius"/>
    </source>
</evidence>
<feature type="transmembrane region" description="Helical" evidence="2">
    <location>
        <begin position="789"/>
        <end position="814"/>
    </location>
</feature>
<feature type="transmembrane region" description="Helical" evidence="2">
    <location>
        <begin position="229"/>
        <end position="254"/>
    </location>
</feature>
<feature type="transmembrane region" description="Helical" evidence="2">
    <location>
        <begin position="733"/>
        <end position="758"/>
    </location>
</feature>
<feature type="transmembrane region" description="Helical" evidence="2">
    <location>
        <begin position="285"/>
        <end position="310"/>
    </location>
</feature>
<feature type="transmembrane region" description="Helical" evidence="2">
    <location>
        <begin position="1573"/>
        <end position="1598"/>
    </location>
</feature>
<reference evidence="3" key="1">
    <citation type="submission" date="2017-09" db="EMBL/GenBank/DDBJ databases">
        <title>Contemporary evolution of a Lepidopteran species, Heliothis virescens, in response to modern agricultural practices.</title>
        <authorList>
            <person name="Fritz M.L."/>
            <person name="Deyonke A.M."/>
            <person name="Papanicolaou A."/>
            <person name="Micinski S."/>
            <person name="Westbrook J."/>
            <person name="Gould F."/>
        </authorList>
    </citation>
    <scope>NUCLEOTIDE SEQUENCE [LARGE SCALE GENOMIC DNA]</scope>
    <source>
        <strain evidence="3">HvINT-</strain>
        <tissue evidence="3">Whole body</tissue>
    </source>
</reference>
<name>A0A2A4JNQ0_HELVI</name>
<feature type="transmembrane region" description="Helical" evidence="2">
    <location>
        <begin position="1013"/>
        <end position="1038"/>
    </location>
</feature>
<feature type="transmembrane region" description="Helical" evidence="2">
    <location>
        <begin position="453"/>
        <end position="478"/>
    </location>
</feature>
<feature type="transmembrane region" description="Helical" evidence="2">
    <location>
        <begin position="1685"/>
        <end position="1710"/>
    </location>
</feature>
<feature type="transmembrane region" description="Helical" evidence="2">
    <location>
        <begin position="621"/>
        <end position="646"/>
    </location>
</feature>
<dbReference type="EMBL" id="NWSH01000943">
    <property type="protein sequence ID" value="PCG73439.1"/>
    <property type="molecule type" value="Genomic_DNA"/>
</dbReference>
<feature type="transmembrane region" description="Helical" evidence="2">
    <location>
        <begin position="1853"/>
        <end position="1877"/>
    </location>
</feature>
<keyword evidence="2" id="KW-0812">Transmembrane</keyword>
<keyword evidence="2" id="KW-0472">Membrane</keyword>
<dbReference type="PANTHER" id="PTHR44303">
    <property type="entry name" value="DNAJ HOMOLOG SUBFAMILY C MEMBER 16"/>
    <property type="match status" value="1"/>
</dbReference>
<feature type="transmembrane region" description="Helical" evidence="2">
    <location>
        <begin position="509"/>
        <end position="534"/>
    </location>
</feature>
<feature type="transmembrane region" description="Helical" evidence="2">
    <location>
        <begin position="1517"/>
        <end position="1542"/>
    </location>
</feature>
<comment type="caution">
    <text evidence="3">The sequence shown here is derived from an EMBL/GenBank/DDBJ whole genome shotgun (WGS) entry which is preliminary data.</text>
</comment>
<feature type="transmembrane region" description="Helical" evidence="2">
    <location>
        <begin position="1237"/>
        <end position="1262"/>
    </location>
</feature>
<feature type="transmembrane region" description="Helical" evidence="2">
    <location>
        <begin position="1461"/>
        <end position="1486"/>
    </location>
</feature>
<feature type="compositionally biased region" description="Polar residues" evidence="1">
    <location>
        <begin position="1895"/>
        <end position="1906"/>
    </location>
</feature>
<feature type="region of interest" description="Disordered" evidence="1">
    <location>
        <begin position="1888"/>
        <end position="1907"/>
    </location>
</feature>
<evidence type="ECO:0000313" key="3">
    <source>
        <dbReference type="EMBL" id="PCG73439.1"/>
    </source>
</evidence>
<proteinExistence type="predicted"/>
<accession>A0A2A4JNQ0</accession>
<dbReference type="InterPro" id="IPR052448">
    <property type="entry name" value="DnaJ_C16_autophagy_reg"/>
</dbReference>
<keyword evidence="2" id="KW-1133">Transmembrane helix</keyword>
<feature type="transmembrane region" description="Helical" evidence="2">
    <location>
        <begin position="1741"/>
        <end position="1766"/>
    </location>
</feature>
<sequence>MEHRIVIIWRREATRIQYEWLNETWPSCNHAHCTTDHFPSDPALREELLKYHERLNETKRALDQLIKRLLKPTEVMAYEAHVQELLDEAALGTVWRAVLQVCEWTERAAAALRTQRAISALSVLATVALVLAAGYLMAYLMYVHSVYRAQHGAVLQVCEWTERAAAALRTQRAISALSVLATVALVLAAGYLMAYLMYVHSVYRAQHGAVLQVCEWTERAAAALRTQRAISALSVLATVALVLAAGYLMAYLMYVHSVYRAQHGAVLQVCEWTERAAAALRTQRAISALSVLATVALVLAAGYLMAYLMYVHSVYRAQHGAVLQVCEWTERAAAALRTQRAISALSVLATVALVLAAGYLMAYLMYVHSVYRAQHGAVLQVCEWTERAAAALRTQRAISALSVLATVALVLAAGYLMAYLMYVHSVYRAQHGAVLQVCEWTERAAAALRTQRAISALSVLATVALVLAAGYLMAYLMYVHSVYRAQHGAVLQVCEWTERAAAALRTQRAISALSVLATVALVLAAGYLMAYLMYVHSVYRAQHGAVLQVCEWTERAAAALRTQRAISALSVLATVALVLAAGYLMAYLMYVHSVYRAQHGAVLQVCEWTERAAAALRTQRAISALSVLATVALVLAAGYLMAYLMYVHSVYRAQHGAVLQVCEWTERAAAALRTQRAISALSVLATVALVLAAGYLMAYLMYVHSVYRAQHGAVLQVCEWTERAAAALRTQRAISALSVLATVALVLAAGYLMAYLMYVHSVYRAQHGAVLQVCEWTERAAAALRTQRAISALSVLATVALVLAAGYLMAYLMYVHSVYRAQHGAVLQVCEWTERAAAALRTQRAISALSVLATVALVLAAGYLMAYLMYVHSVYRAQHGAVLQVCEWTERAAAALRTQRAISALSVLATVALVLAAGYLMAYLMYVHSVYRAQHGAVLQVCEWTERAAAALRTQRAISALSVLATVALVLAAGYLMAYLMYVHSVYRAQHGAVLQVCEWTERAAAALRTQRAISALSVLATVALVLAAGYLMAYLMYVHSVYRAQHGAVLQVCEWTERAAAALRTQRAISALSVLATVALVLAAGYLMAYLMYVHSVYRAQHGAVLQVCEWTERAAAALRTQRAISALSVLATVALVLAAGYLMAYLMYVHSVYRAQHGAVLQVCEWTERAAAALRTQRAISALSVLATVALVLAAGYLMAYLMYVHSVYRAQHGAVLQVCEWTERAAAALRTQRAISALSVLATVALVLAAGYLMAYLMYVHSVYRAQHGAVLQVCEWTERAAAALRTQRAISALSVLATVALVLAAGYLMAYLMYVHSVYRAQHGAVLQVCEWTERAAAALRTQRAISALSVLATVALVLAAGYLMAYLMYVHSVYRAQHGAVLQVCEWTERAAAALRTQRAISALSVLATVALVLAAGYLMAYLMYVHSVYRAQHGAVLQVCEWTERAAAALRTQRAISALSVLATVALVLAAGYLMAYLMYVHSVYRAQHGAVLQVCEWTERAAAALRTQRAISALSVLATVALVLAAGYLMAYLMYVHSVYRAQHGAVLQVCEWTERAAAALRTQRAISALSVLATVALVLAAGYLMAYLMYVHSVYRAQHGAVLQVCEWTERAAAALRTQRAISALSVLATVALVLAAGYLMAYLMYVHSVYRAQHGAVLQVCEWTERAAAALRTQRAISALSVLATVALVLAAGYLMAYLMYVHSVYRAQHGAVLQVCEWTERAAAALRTQRAISALSVLATVALVLAAGYLMAYLMYVHSVYRAQHGAVLQVCEWTERAAAALRTQRAISALSVLATVALVLAAGYLMAYLMYVHSVYRAQHGAVLQVCEWTERAAAALRTQRAISALSVLATVALVLAAGYLMAYLIRVEEESVQRQKEERKKQNCATKKNNNEPSSELRLHELRAEKYNGLVRLLKPGCRTIVLLVDMQSRVQLLSKFHKIVWPYRKNKTLVFAYLCVSRHAGWFARVLQLSLGGAELRLNARNCVGTVLALNPHRKYFCIYHAKHPECTKPHKVNDLHLIICISGCFLKVKIVF</sequence>
<feature type="transmembrane region" description="Helical" evidence="2">
    <location>
        <begin position="1125"/>
        <end position="1150"/>
    </location>
</feature>
<dbReference type="STRING" id="7102.A0A2A4JNQ0"/>
<feature type="transmembrane region" description="Helical" evidence="2">
    <location>
        <begin position="1069"/>
        <end position="1094"/>
    </location>
</feature>
<gene>
    <name evidence="3" type="ORF">B5V51_14817</name>
</gene>
<protein>
    <submittedName>
        <fullName evidence="3">Uncharacterized protein</fullName>
    </submittedName>
</protein>
<feature type="transmembrane region" description="Helical" evidence="2">
    <location>
        <begin position="173"/>
        <end position="198"/>
    </location>
</feature>
<feature type="transmembrane region" description="Helical" evidence="2">
    <location>
        <begin position="1797"/>
        <end position="1822"/>
    </location>
</feature>
<feature type="transmembrane region" description="Helical" evidence="2">
    <location>
        <begin position="957"/>
        <end position="982"/>
    </location>
</feature>
<feature type="transmembrane region" description="Helical" evidence="2">
    <location>
        <begin position="1349"/>
        <end position="1374"/>
    </location>
</feature>
<feature type="transmembrane region" description="Helical" evidence="2">
    <location>
        <begin position="677"/>
        <end position="702"/>
    </location>
</feature>
<feature type="transmembrane region" description="Helical" evidence="2">
    <location>
        <begin position="1293"/>
        <end position="1318"/>
    </location>
</feature>
<feature type="transmembrane region" description="Helical" evidence="2">
    <location>
        <begin position="845"/>
        <end position="870"/>
    </location>
</feature>
<feature type="transmembrane region" description="Helical" evidence="2">
    <location>
        <begin position="901"/>
        <end position="926"/>
    </location>
</feature>
<evidence type="ECO:0000256" key="1">
    <source>
        <dbReference type="SAM" id="MobiDB-lite"/>
    </source>
</evidence>
<feature type="transmembrane region" description="Helical" evidence="2">
    <location>
        <begin position="1405"/>
        <end position="1430"/>
    </location>
</feature>
<feature type="transmembrane region" description="Helical" evidence="2">
    <location>
        <begin position="565"/>
        <end position="590"/>
    </location>
</feature>
<feature type="transmembrane region" description="Helical" evidence="2">
    <location>
        <begin position="341"/>
        <end position="366"/>
    </location>
</feature>
<feature type="transmembrane region" description="Helical" evidence="2">
    <location>
        <begin position="1181"/>
        <end position="1206"/>
    </location>
</feature>
<dbReference type="PANTHER" id="PTHR44303:SF2">
    <property type="entry name" value="DNAJ HOMOLOG SUBFAMILY C MEMBER 16"/>
    <property type="match status" value="1"/>
</dbReference>